<proteinExistence type="predicted"/>
<dbReference type="AlphaFoldDB" id="A0A9X4R0I0"/>
<evidence type="ECO:0000256" key="1">
    <source>
        <dbReference type="PIRSR" id="PIRSR607822-1"/>
    </source>
</evidence>
<gene>
    <name evidence="3" type="primary">lanM</name>
    <name evidence="3" type="ORF">M4L89_07135</name>
</gene>
<dbReference type="PRINTS" id="PR01950">
    <property type="entry name" value="LANCSUPER"/>
</dbReference>
<feature type="domain" description="Lantibiotic biosynthesis protein dehydration" evidence="2">
    <location>
        <begin position="139"/>
        <end position="501"/>
    </location>
</feature>
<evidence type="ECO:0000313" key="3">
    <source>
        <dbReference type="EMBL" id="MDG0845997.1"/>
    </source>
</evidence>
<comment type="caution">
    <text evidence="3">The sequence shown here is derived from an EMBL/GenBank/DDBJ whole genome shotgun (WGS) entry which is preliminary data.</text>
</comment>
<feature type="binding site" evidence="1">
    <location>
        <position position="837"/>
    </location>
    <ligand>
        <name>Zn(2+)</name>
        <dbReference type="ChEBI" id="CHEBI:29105"/>
    </ligand>
</feature>
<feature type="binding site" evidence="1">
    <location>
        <position position="881"/>
    </location>
    <ligand>
        <name>Zn(2+)</name>
        <dbReference type="ChEBI" id="CHEBI:29105"/>
    </ligand>
</feature>
<dbReference type="EMBL" id="JAMBQA010000003">
    <property type="protein sequence ID" value="MDG0845997.1"/>
    <property type="molecule type" value="Genomic_DNA"/>
</dbReference>
<dbReference type="GO" id="GO:0031179">
    <property type="term" value="P:peptide modification"/>
    <property type="evidence" value="ECO:0007669"/>
    <property type="project" value="InterPro"/>
</dbReference>
<sequence>MVIYKKEFYPELTQSDFDKHISPLFYYIKSLELPSVKFNNMKYLDLEEKYPYYNSCRAIVEGIWANYWDFNLDVYIENPKNFKEAICESYSQIVFSYLIRSFAQHIKRFDKGDISPEKTYEIYNKRLRETDFEEFSSYYHVIWSRCINLLKNKLEAIIESIKLTQKHRKEIQNNFGVMETSKILFIDSGGDTHNHGKSVMVIEFAKKEKIIFKPRSVSGELNYNKLIAKLNTFVSPKFPILKVINFSDYGFTSFVNTSEKNKNMYEAGRLAALFYFLNATDMHYSNILWTDEGPIPIDLETLFHPRRILEGKSESLNSAYYYLEKSVYGTGVLPINLSKKSSDHTVDVGFTGIRDDQSVSPFKVFEVKNGFTSKISIVWKKNKVDNTLSNDPNLEKEIFKRTEEIIKGFTQFYKQILHNKKYFSEFVIELFSGAHFRYIHNMTYRYEQILRLLTDSESSSNSETAQFLLSRIGILSMTSNKNIILSECKQLWRGDVPYFSTNFESDKIYDDNEVVSYMNNSPKKEFEEKMKKISIFDMNNQINIIKLAFIAKLADPHFDEKLEVTSAVEKNKDKNLEKLINGIVYFADNLKQSVLDDRYSHLPKTWVGPVAQFGKGWTPGVLGYDLYSGRVGPALSLLIAGHILNKKEFKNIAIDIFEKSAYILENQEYELRNLLVSGFGAFSGVPGLLWALFTAGDILENKKWKEVSLKSWDLLDESLIEKDEKFFDMISGKSGAILMRYKMDGNYILDSEVLKEKIDLAYTILDNRNDKTTSGIAHGLGHLLYFFSIIHQRKADNKIEKLIKKISSIIDSEYTNSNGVKEIYIVDNGDNTSSSWCNGLIGLLLAFYEGYKANVLNKDSVSNIITQIKQVRLSQVPILCHGSLGIFEILQYINKDQEFEKETKDILEILRKNTCSPDFILDYYINGKGRYTLSPGLMAGKSGSLLHLCKMLEPDIHVSPLTFDI</sequence>
<reference evidence="3" key="1">
    <citation type="submission" date="2022-05" db="EMBL/GenBank/DDBJ databases">
        <title>Comparative genomics of Staphylococcus equorum isolates.</title>
        <authorList>
            <person name="Luelf R.H."/>
        </authorList>
    </citation>
    <scope>NUCLEOTIDE SEQUENCE</scope>
    <source>
        <strain evidence="3">TMW 2.2497</strain>
    </source>
</reference>
<keyword evidence="4" id="KW-1185">Reference proteome</keyword>
<dbReference type="InterPro" id="IPR017146">
    <property type="entry name" value="Lanti_2_LanM"/>
</dbReference>
<dbReference type="InterPro" id="IPR012341">
    <property type="entry name" value="6hp_glycosidase-like_sf"/>
</dbReference>
<dbReference type="Pfam" id="PF13575">
    <property type="entry name" value="DUF4135"/>
    <property type="match status" value="1"/>
</dbReference>
<keyword evidence="1" id="KW-0479">Metal-binding</keyword>
<dbReference type="Proteomes" id="UP001152422">
    <property type="component" value="Unassembled WGS sequence"/>
</dbReference>
<name>A0A9X4R0I0_9STAP</name>
<evidence type="ECO:0000313" key="4">
    <source>
        <dbReference type="Proteomes" id="UP001152422"/>
    </source>
</evidence>
<keyword evidence="1" id="KW-0862">Zinc</keyword>
<feature type="binding site" evidence="1">
    <location>
        <position position="880"/>
    </location>
    <ligand>
        <name>Zn(2+)</name>
        <dbReference type="ChEBI" id="CHEBI:29105"/>
    </ligand>
</feature>
<evidence type="ECO:0000259" key="2">
    <source>
        <dbReference type="Pfam" id="PF13575"/>
    </source>
</evidence>
<dbReference type="PIRSF" id="PIRSF037228">
    <property type="entry name" value="Lant_mod_RumM"/>
    <property type="match status" value="1"/>
</dbReference>
<dbReference type="GO" id="GO:0005975">
    <property type="term" value="P:carbohydrate metabolic process"/>
    <property type="evidence" value="ECO:0007669"/>
    <property type="project" value="InterPro"/>
</dbReference>
<dbReference type="RefSeq" id="WP_277583137.1">
    <property type="nucleotide sequence ID" value="NZ_JAMBPY010000003.1"/>
</dbReference>
<protein>
    <submittedName>
        <fullName evidence="3">Type 2 lanthipeptide synthetase LanM</fullName>
    </submittedName>
</protein>
<accession>A0A9X4R0I0</accession>
<dbReference type="InterPro" id="IPR007822">
    <property type="entry name" value="LANC-like"/>
</dbReference>
<dbReference type="Gene3D" id="1.50.10.10">
    <property type="match status" value="1"/>
</dbReference>
<dbReference type="NCBIfam" id="TIGR03897">
    <property type="entry name" value="lanti_2_LanM"/>
    <property type="match status" value="1"/>
</dbReference>
<dbReference type="SMART" id="SM01260">
    <property type="entry name" value="LANC_like"/>
    <property type="match status" value="1"/>
</dbReference>
<organism evidence="3 4">
    <name type="scientific">Staphylococcus equorum</name>
    <dbReference type="NCBI Taxonomy" id="246432"/>
    <lineage>
        <taxon>Bacteria</taxon>
        <taxon>Bacillati</taxon>
        <taxon>Bacillota</taxon>
        <taxon>Bacilli</taxon>
        <taxon>Bacillales</taxon>
        <taxon>Staphylococcaceae</taxon>
        <taxon>Staphylococcus</taxon>
    </lineage>
</organism>
<dbReference type="SUPFAM" id="SSF158745">
    <property type="entry name" value="LanC-like"/>
    <property type="match status" value="1"/>
</dbReference>
<dbReference type="Pfam" id="PF05147">
    <property type="entry name" value="LANC_like"/>
    <property type="match status" value="1"/>
</dbReference>
<dbReference type="GO" id="GO:0046872">
    <property type="term" value="F:metal ion binding"/>
    <property type="evidence" value="ECO:0007669"/>
    <property type="project" value="UniProtKB-KW"/>
</dbReference>
<dbReference type="InterPro" id="IPR025410">
    <property type="entry name" value="Lant_dehyd"/>
</dbReference>